<evidence type="ECO:0000256" key="5">
    <source>
        <dbReference type="ARBA" id="ARBA00022496"/>
    </source>
</evidence>
<comment type="similarity">
    <text evidence="2 14 15">Belongs to the TonB-dependent receptor family.</text>
</comment>
<feature type="domain" description="Secretin/TonB short N-terminal" evidence="17">
    <location>
        <begin position="80"/>
        <end position="131"/>
    </location>
</feature>
<dbReference type="Gene3D" id="3.55.50.30">
    <property type="match status" value="1"/>
</dbReference>
<feature type="chain" id="PRO_5028981525" evidence="16">
    <location>
        <begin position="33"/>
        <end position="832"/>
    </location>
</feature>
<dbReference type="CDD" id="cd01347">
    <property type="entry name" value="ligand_gated_channel"/>
    <property type="match status" value="1"/>
</dbReference>
<dbReference type="InterPro" id="IPR000531">
    <property type="entry name" value="Beta-barrel_TonB"/>
</dbReference>
<keyword evidence="19" id="KW-1185">Reference proteome</keyword>
<gene>
    <name evidence="18" type="ORF">G6N74_20795</name>
</gene>
<evidence type="ECO:0000256" key="13">
    <source>
        <dbReference type="ARBA" id="ARBA00023237"/>
    </source>
</evidence>
<dbReference type="GO" id="GO:0015344">
    <property type="term" value="F:siderophore uptake transmembrane transporter activity"/>
    <property type="evidence" value="ECO:0007669"/>
    <property type="project" value="TreeGrafter"/>
</dbReference>
<dbReference type="PROSITE" id="PS52016">
    <property type="entry name" value="TONB_DEPENDENT_REC_3"/>
    <property type="match status" value="1"/>
</dbReference>
<evidence type="ECO:0000256" key="11">
    <source>
        <dbReference type="ARBA" id="ARBA00023136"/>
    </source>
</evidence>
<evidence type="ECO:0000259" key="17">
    <source>
        <dbReference type="SMART" id="SM00965"/>
    </source>
</evidence>
<keyword evidence="6 14" id="KW-0812">Transmembrane</keyword>
<evidence type="ECO:0000256" key="3">
    <source>
        <dbReference type="ARBA" id="ARBA00022448"/>
    </source>
</evidence>
<dbReference type="EMBL" id="JAAKZG010000010">
    <property type="protein sequence ID" value="NGN43513.1"/>
    <property type="molecule type" value="Genomic_DNA"/>
</dbReference>
<keyword evidence="7 16" id="KW-0732">Signal</keyword>
<dbReference type="InterPro" id="IPR036942">
    <property type="entry name" value="Beta-barrel_TonB_sf"/>
</dbReference>
<dbReference type="PANTHER" id="PTHR32552">
    <property type="entry name" value="FERRICHROME IRON RECEPTOR-RELATED"/>
    <property type="match status" value="1"/>
</dbReference>
<dbReference type="FunFam" id="2.40.170.20:FF:000005">
    <property type="entry name" value="TonB-dependent siderophore receptor"/>
    <property type="match status" value="1"/>
</dbReference>
<dbReference type="SUPFAM" id="SSF56935">
    <property type="entry name" value="Porins"/>
    <property type="match status" value="1"/>
</dbReference>
<dbReference type="Pfam" id="PF00593">
    <property type="entry name" value="TonB_dep_Rec_b-barrel"/>
    <property type="match status" value="1"/>
</dbReference>
<evidence type="ECO:0000256" key="10">
    <source>
        <dbReference type="ARBA" id="ARBA00023077"/>
    </source>
</evidence>
<keyword evidence="8" id="KW-0408">Iron</keyword>
<evidence type="ECO:0000256" key="12">
    <source>
        <dbReference type="ARBA" id="ARBA00023170"/>
    </source>
</evidence>
<evidence type="ECO:0000256" key="1">
    <source>
        <dbReference type="ARBA" id="ARBA00004571"/>
    </source>
</evidence>
<dbReference type="InterPro" id="IPR011662">
    <property type="entry name" value="Secretin/TonB_short_N"/>
</dbReference>
<evidence type="ECO:0000256" key="8">
    <source>
        <dbReference type="ARBA" id="ARBA00023004"/>
    </source>
</evidence>
<comment type="subcellular location">
    <subcellularLocation>
        <location evidence="1 14">Cell outer membrane</location>
        <topology evidence="1 14">Multi-pass membrane protein</topology>
    </subcellularLocation>
</comment>
<evidence type="ECO:0000313" key="19">
    <source>
        <dbReference type="Proteomes" id="UP000481252"/>
    </source>
</evidence>
<proteinExistence type="inferred from homology"/>
<reference evidence="18 19" key="1">
    <citation type="submission" date="2020-02" db="EMBL/GenBank/DDBJ databases">
        <title>Genome sequence of the type strain CGMCC 1.15528 of Mesorhizobium zhangyense.</title>
        <authorList>
            <person name="Gao J."/>
            <person name="Sun J."/>
        </authorList>
    </citation>
    <scope>NUCLEOTIDE SEQUENCE [LARGE SCALE GENOMIC DNA]</scope>
    <source>
        <strain evidence="18 19">CGMCC 1.15528</strain>
    </source>
</reference>
<dbReference type="FunFam" id="2.170.130.10:FF:000001">
    <property type="entry name" value="Catecholate siderophore TonB-dependent receptor"/>
    <property type="match status" value="1"/>
</dbReference>
<organism evidence="18 19">
    <name type="scientific">Mesorhizobium zhangyense</name>
    <dbReference type="NCBI Taxonomy" id="1776730"/>
    <lineage>
        <taxon>Bacteria</taxon>
        <taxon>Pseudomonadati</taxon>
        <taxon>Pseudomonadota</taxon>
        <taxon>Alphaproteobacteria</taxon>
        <taxon>Hyphomicrobiales</taxon>
        <taxon>Phyllobacteriaceae</taxon>
        <taxon>Mesorhizobium</taxon>
    </lineage>
</organism>
<protein>
    <submittedName>
        <fullName evidence="18">TonB-dependent siderophore receptor</fullName>
    </submittedName>
</protein>
<dbReference type="SMART" id="SM00965">
    <property type="entry name" value="STN"/>
    <property type="match status" value="1"/>
</dbReference>
<dbReference type="InterPro" id="IPR010105">
    <property type="entry name" value="TonB_sidphr_rcpt"/>
</dbReference>
<dbReference type="RefSeq" id="WP_165119938.1">
    <property type="nucleotide sequence ID" value="NZ_JAAKZG010000010.1"/>
</dbReference>
<keyword evidence="3 14" id="KW-0813">Transport</keyword>
<dbReference type="NCBIfam" id="TIGR01783">
    <property type="entry name" value="TonB-siderophor"/>
    <property type="match status" value="1"/>
</dbReference>
<dbReference type="PANTHER" id="PTHR32552:SF68">
    <property type="entry name" value="FERRICHROME OUTER MEMBRANE TRANSPORTER_PHAGE RECEPTOR"/>
    <property type="match status" value="1"/>
</dbReference>
<dbReference type="AlphaFoldDB" id="A0A7C9RCT3"/>
<dbReference type="Proteomes" id="UP000481252">
    <property type="component" value="Unassembled WGS sequence"/>
</dbReference>
<accession>A0A7C9RCT3</accession>
<evidence type="ECO:0000256" key="6">
    <source>
        <dbReference type="ARBA" id="ARBA00022692"/>
    </source>
</evidence>
<dbReference type="InterPro" id="IPR039426">
    <property type="entry name" value="TonB-dep_rcpt-like"/>
</dbReference>
<keyword evidence="10 15" id="KW-0798">TonB box</keyword>
<evidence type="ECO:0000256" key="14">
    <source>
        <dbReference type="PROSITE-ProRule" id="PRU01360"/>
    </source>
</evidence>
<feature type="signal peptide" evidence="16">
    <location>
        <begin position="1"/>
        <end position="32"/>
    </location>
</feature>
<keyword evidence="13 14" id="KW-0998">Cell outer membrane</keyword>
<comment type="caution">
    <text evidence="18">The sequence shown here is derived from an EMBL/GenBank/DDBJ whole genome shotgun (WGS) entry which is preliminary data.</text>
</comment>
<dbReference type="GO" id="GO:0038023">
    <property type="term" value="F:signaling receptor activity"/>
    <property type="evidence" value="ECO:0007669"/>
    <property type="project" value="InterPro"/>
</dbReference>
<evidence type="ECO:0000256" key="7">
    <source>
        <dbReference type="ARBA" id="ARBA00022729"/>
    </source>
</evidence>
<keyword evidence="11 14" id="KW-0472">Membrane</keyword>
<dbReference type="Pfam" id="PF07715">
    <property type="entry name" value="Plug"/>
    <property type="match status" value="1"/>
</dbReference>
<evidence type="ECO:0000256" key="9">
    <source>
        <dbReference type="ARBA" id="ARBA00023065"/>
    </source>
</evidence>
<evidence type="ECO:0000313" key="18">
    <source>
        <dbReference type="EMBL" id="NGN43513.1"/>
    </source>
</evidence>
<keyword evidence="12 18" id="KW-0675">Receptor</keyword>
<sequence length="832" mass="90437">MRRGANSTAGIRTSIRLRAGVATFLTLTAVLAGNSVATAQDTAKTETQARVTAASEPLRFSISAQPLAKAIVLFSRTTGINIVSDGGIPASIQSPGLSGSYTAQEGLSKLLSGTGMSYRFTGARSVTLVRMGSDAGTTGSVGADGSIVLDTVTIEGRIESAWGPVDGYVAKQNASATKTDTPIIETPQSISVVTADQISDQKATSIADALTYTPGVSMQSPAFSRMADDVMMRGFNVATGNGGMLRDGMKYQSNVYDGGQEPYGLERVEVLRGASSMLYGQLTPGGIVNGISKRPTQTPLREVNVEYGSYDRKQVSGDFSGPVNEDGTLLYRLTGLIRDADNWVDQTPDDKVYIAPALTWQPDAATSLTVLASYQHVNTRFATPLSFQDVSTGRIPRDLFLGEPDFDRYKGDTYTIGYDFGHEFDGGLKLRHSARYFASDVNWDYMLANLAPVMGSDLYRLASLRHEKAYGVTSDTSLEKTFELGNSEHTILAGFDYYRRGYDSHRFRGTGFVPLDIDNPIYSGYPDIDYGTDRGSDNVSDQVGFYLQDQIKFDDKWVLLLGGRYDWSDSTSTSYQRGTTTEQKDDAVTGRAGLVYLFDNGIAPYVSISQSFAPQIGIDALSGETLKPNEGIQYEAGIRYQPEGSNILLSAAVYELSQKNVVSYDAFGDPYQMGKVRSRGLELEARAEFGNLGIIGAYAYTDAKILNSANDWEIGQQVDMVPYHTFSLWADYRMDDLGLEGVKLGGGVRYVGKTNMVDSIDLIGTSEHVPGYFLADAMVSYDFAAIDKKFEGTKLTLNVRNLFDKEYFTCAGSTGCRYGEPLTATATLSYKW</sequence>
<evidence type="ECO:0000256" key="15">
    <source>
        <dbReference type="RuleBase" id="RU003357"/>
    </source>
</evidence>
<name>A0A7C9RCT3_9HYPH</name>
<keyword evidence="9" id="KW-0406">Ion transport</keyword>
<keyword evidence="5" id="KW-0410">Iron transport</keyword>
<dbReference type="Pfam" id="PF07660">
    <property type="entry name" value="STN"/>
    <property type="match status" value="1"/>
</dbReference>
<evidence type="ECO:0000256" key="16">
    <source>
        <dbReference type="SAM" id="SignalP"/>
    </source>
</evidence>
<dbReference type="Gene3D" id="2.170.130.10">
    <property type="entry name" value="TonB-dependent receptor, plug domain"/>
    <property type="match status" value="1"/>
</dbReference>
<dbReference type="GO" id="GO:0015891">
    <property type="term" value="P:siderophore transport"/>
    <property type="evidence" value="ECO:0007669"/>
    <property type="project" value="InterPro"/>
</dbReference>
<dbReference type="InterPro" id="IPR037066">
    <property type="entry name" value="Plug_dom_sf"/>
</dbReference>
<dbReference type="InterPro" id="IPR012910">
    <property type="entry name" value="Plug_dom"/>
</dbReference>
<evidence type="ECO:0000256" key="2">
    <source>
        <dbReference type="ARBA" id="ARBA00009810"/>
    </source>
</evidence>
<dbReference type="GO" id="GO:0009279">
    <property type="term" value="C:cell outer membrane"/>
    <property type="evidence" value="ECO:0007669"/>
    <property type="project" value="UniProtKB-SubCell"/>
</dbReference>
<keyword evidence="4 14" id="KW-1134">Transmembrane beta strand</keyword>
<evidence type="ECO:0000256" key="4">
    <source>
        <dbReference type="ARBA" id="ARBA00022452"/>
    </source>
</evidence>
<dbReference type="Gene3D" id="2.40.170.20">
    <property type="entry name" value="TonB-dependent receptor, beta-barrel domain"/>
    <property type="match status" value="1"/>
</dbReference>